<feature type="transmembrane region" description="Helical" evidence="1">
    <location>
        <begin position="55"/>
        <end position="74"/>
    </location>
</feature>
<protein>
    <recommendedName>
        <fullName evidence="4">MARVEL domain-containing protein</fullName>
    </recommendedName>
</protein>
<evidence type="ECO:0000313" key="2">
    <source>
        <dbReference type="EMBL" id="KZT57160.1"/>
    </source>
</evidence>
<gene>
    <name evidence="2" type="ORF">CALCODRAFT_483376</name>
</gene>
<dbReference type="Proteomes" id="UP000076842">
    <property type="component" value="Unassembled WGS sequence"/>
</dbReference>
<evidence type="ECO:0000313" key="3">
    <source>
        <dbReference type="Proteomes" id="UP000076842"/>
    </source>
</evidence>
<feature type="transmembrane region" description="Helical" evidence="1">
    <location>
        <begin position="86"/>
        <end position="104"/>
    </location>
</feature>
<dbReference type="EMBL" id="KV423967">
    <property type="protein sequence ID" value="KZT57160.1"/>
    <property type="molecule type" value="Genomic_DNA"/>
</dbReference>
<dbReference type="STRING" id="1353952.A0A165FSW5"/>
<name>A0A165FSW5_9BASI</name>
<keyword evidence="3" id="KW-1185">Reference proteome</keyword>
<feature type="transmembrane region" description="Helical" evidence="1">
    <location>
        <begin position="20"/>
        <end position="43"/>
    </location>
</feature>
<dbReference type="InParanoid" id="A0A165FSW5"/>
<keyword evidence="1" id="KW-0812">Transmembrane</keyword>
<organism evidence="2 3">
    <name type="scientific">Calocera cornea HHB12733</name>
    <dbReference type="NCBI Taxonomy" id="1353952"/>
    <lineage>
        <taxon>Eukaryota</taxon>
        <taxon>Fungi</taxon>
        <taxon>Dikarya</taxon>
        <taxon>Basidiomycota</taxon>
        <taxon>Agaricomycotina</taxon>
        <taxon>Dacrymycetes</taxon>
        <taxon>Dacrymycetales</taxon>
        <taxon>Dacrymycetaceae</taxon>
        <taxon>Calocera</taxon>
    </lineage>
</organism>
<feature type="transmembrane region" description="Helical" evidence="1">
    <location>
        <begin position="152"/>
        <end position="172"/>
    </location>
</feature>
<reference evidence="2 3" key="1">
    <citation type="journal article" date="2016" name="Mol. Biol. Evol.">
        <title>Comparative Genomics of Early-Diverging Mushroom-Forming Fungi Provides Insights into the Origins of Lignocellulose Decay Capabilities.</title>
        <authorList>
            <person name="Nagy L.G."/>
            <person name="Riley R."/>
            <person name="Tritt A."/>
            <person name="Adam C."/>
            <person name="Daum C."/>
            <person name="Floudas D."/>
            <person name="Sun H."/>
            <person name="Yadav J.S."/>
            <person name="Pangilinan J."/>
            <person name="Larsson K.H."/>
            <person name="Matsuura K."/>
            <person name="Barry K."/>
            <person name="Labutti K."/>
            <person name="Kuo R."/>
            <person name="Ohm R.A."/>
            <person name="Bhattacharya S.S."/>
            <person name="Shirouzu T."/>
            <person name="Yoshinaga Y."/>
            <person name="Martin F.M."/>
            <person name="Grigoriev I.V."/>
            <person name="Hibbett D.S."/>
        </authorList>
    </citation>
    <scope>NUCLEOTIDE SEQUENCE [LARGE SCALE GENOMIC DNA]</scope>
    <source>
        <strain evidence="2 3">HHB12733</strain>
    </source>
</reference>
<sequence length="244" mass="26421">MSNANSVSIMKVPVPTLKAARFHVFAISFLFSIIVLAVSSAVIQGGYAGFSDASSYGLGVATAVLQMLLSMFLLGMEAYYPPTWASWTAVELSWQFLMIAFWAATGGLASNDTNAICGFGGCFKYFQPSGHLCNGFTAAICSQLQVISAFSWMIFIMLIGIFIWTLTVAIIASKRGDKYIWRFPAQLYGNHDTSLDPPKIAMPSDTSLTKAQEGDIFQNTPQGTRICQSTLGLAKLQNTPHPKG</sequence>
<proteinExistence type="predicted"/>
<accession>A0A165FSW5</accession>
<dbReference type="OrthoDB" id="3364107at2759"/>
<evidence type="ECO:0008006" key="4">
    <source>
        <dbReference type="Google" id="ProtNLM"/>
    </source>
</evidence>
<keyword evidence="1" id="KW-1133">Transmembrane helix</keyword>
<evidence type="ECO:0000256" key="1">
    <source>
        <dbReference type="SAM" id="Phobius"/>
    </source>
</evidence>
<keyword evidence="1" id="KW-0472">Membrane</keyword>
<dbReference type="AlphaFoldDB" id="A0A165FSW5"/>